<proteinExistence type="predicted"/>
<keyword evidence="2" id="KW-1185">Reference proteome</keyword>
<sequence length="255" mass="28095">MPHLCALHPRTPVNLVLWKSPSSETSRRIEWSLPVYPSSPSPSVIWPLMAWMISRPSLCVPLHEDGHGRSSIITVNIGAATARASSINTAVSDIPQETCRKPANDHDGAFRARYAFLISMTHSYNKETSLAAIMHGHVDVFILPSIMSSSSAHRRSFPEAGGFRVEAQGQMCIEFGHGGPKRMALDNASLDPSLWVVHAHVCVFTHSPARGIAHCKRSVPSWNDRGLSEKAFPTVCEIFVRYNIKTADTSIRYIG</sequence>
<organism evidence="1 2">
    <name type="scientific">Lyophyllum shimeji</name>
    <name type="common">Hon-shimeji</name>
    <name type="synonym">Tricholoma shimeji</name>
    <dbReference type="NCBI Taxonomy" id="47721"/>
    <lineage>
        <taxon>Eukaryota</taxon>
        <taxon>Fungi</taxon>
        <taxon>Dikarya</taxon>
        <taxon>Basidiomycota</taxon>
        <taxon>Agaricomycotina</taxon>
        <taxon>Agaricomycetes</taxon>
        <taxon>Agaricomycetidae</taxon>
        <taxon>Agaricales</taxon>
        <taxon>Tricholomatineae</taxon>
        <taxon>Lyophyllaceae</taxon>
        <taxon>Lyophyllum</taxon>
    </lineage>
</organism>
<comment type="caution">
    <text evidence="1">The sequence shown here is derived from an EMBL/GenBank/DDBJ whole genome shotgun (WGS) entry which is preliminary data.</text>
</comment>
<accession>A0A9P3PQH2</accession>
<protein>
    <submittedName>
        <fullName evidence="1">Uncharacterized protein</fullName>
    </submittedName>
</protein>
<name>A0A9P3PQH2_LYOSH</name>
<gene>
    <name evidence="1" type="ORF">LshimejAT787_0704160</name>
</gene>
<reference evidence="1" key="1">
    <citation type="submission" date="2022-07" db="EMBL/GenBank/DDBJ databases">
        <title>The genome of Lyophyllum shimeji provides insight into the initial evolution of ectomycorrhizal fungal genome.</title>
        <authorList>
            <person name="Kobayashi Y."/>
            <person name="Shibata T."/>
            <person name="Hirakawa H."/>
            <person name="Shigenobu S."/>
            <person name="Nishiyama T."/>
            <person name="Yamada A."/>
            <person name="Hasebe M."/>
            <person name="Kawaguchi M."/>
        </authorList>
    </citation>
    <scope>NUCLEOTIDE SEQUENCE</scope>
    <source>
        <strain evidence="1">AT787</strain>
    </source>
</reference>
<dbReference type="EMBL" id="BRPK01000007">
    <property type="protein sequence ID" value="GLB39906.1"/>
    <property type="molecule type" value="Genomic_DNA"/>
</dbReference>
<dbReference type="AlphaFoldDB" id="A0A9P3PQH2"/>
<evidence type="ECO:0000313" key="2">
    <source>
        <dbReference type="Proteomes" id="UP001063166"/>
    </source>
</evidence>
<evidence type="ECO:0000313" key="1">
    <source>
        <dbReference type="EMBL" id="GLB39906.1"/>
    </source>
</evidence>
<dbReference type="Proteomes" id="UP001063166">
    <property type="component" value="Unassembled WGS sequence"/>
</dbReference>